<dbReference type="SMART" id="SM00267">
    <property type="entry name" value="GGDEF"/>
    <property type="match status" value="1"/>
</dbReference>
<dbReference type="RefSeq" id="WP_283488908.1">
    <property type="nucleotide sequence ID" value="NZ_CP125947.1"/>
</dbReference>
<evidence type="ECO:0000256" key="2">
    <source>
        <dbReference type="ARBA" id="ARBA00034247"/>
    </source>
</evidence>
<dbReference type="SUPFAM" id="SSF55073">
    <property type="entry name" value="Nucleotide cyclase"/>
    <property type="match status" value="1"/>
</dbReference>
<dbReference type="PANTHER" id="PTHR45138">
    <property type="entry name" value="REGULATORY COMPONENTS OF SENSORY TRANSDUCTION SYSTEM"/>
    <property type="match status" value="1"/>
</dbReference>
<evidence type="ECO:0000256" key="1">
    <source>
        <dbReference type="ARBA" id="ARBA00012528"/>
    </source>
</evidence>
<dbReference type="Proteomes" id="UP001240697">
    <property type="component" value="Chromosome"/>
</dbReference>
<dbReference type="CDD" id="cd12915">
    <property type="entry name" value="PDC2_DGC_like"/>
    <property type="match status" value="1"/>
</dbReference>
<dbReference type="PROSITE" id="PS50887">
    <property type="entry name" value="GGDEF"/>
    <property type="match status" value="1"/>
</dbReference>
<proteinExistence type="predicted"/>
<dbReference type="PANTHER" id="PTHR45138:SF9">
    <property type="entry name" value="DIGUANYLATE CYCLASE DGCM-RELATED"/>
    <property type="match status" value="1"/>
</dbReference>
<keyword evidence="3" id="KW-0812">Transmembrane</keyword>
<dbReference type="InterPro" id="IPR050469">
    <property type="entry name" value="Diguanylate_Cyclase"/>
</dbReference>
<keyword evidence="3" id="KW-1133">Transmembrane helix</keyword>
<dbReference type="EMBL" id="CP125947">
    <property type="protein sequence ID" value="WHS67888.1"/>
    <property type="molecule type" value="Genomic_DNA"/>
</dbReference>
<dbReference type="Gene3D" id="3.30.70.270">
    <property type="match status" value="1"/>
</dbReference>
<dbReference type="InterPro" id="IPR043128">
    <property type="entry name" value="Rev_trsase/Diguanyl_cyclase"/>
</dbReference>
<feature type="transmembrane region" description="Helical" evidence="3">
    <location>
        <begin position="264"/>
        <end position="285"/>
    </location>
</feature>
<feature type="domain" description="GGDEF" evidence="4">
    <location>
        <begin position="333"/>
        <end position="469"/>
    </location>
</feature>
<dbReference type="Pfam" id="PF22588">
    <property type="entry name" value="dCache_1_like"/>
    <property type="match status" value="1"/>
</dbReference>
<gene>
    <name evidence="5" type="ORF">QMY55_08940</name>
</gene>
<evidence type="ECO:0000256" key="3">
    <source>
        <dbReference type="SAM" id="Phobius"/>
    </source>
</evidence>
<dbReference type="InterPro" id="IPR054327">
    <property type="entry name" value="His-kinase-like_sensor"/>
</dbReference>
<sequence length="482" mass="52978">MATICAAVLYQSRVDAMDRAAEASRNVALLAERDIERTFELYALSLQAAVEGMSDPEVLAASPQLRNMALFDRAATATHLGSMLVLDAEGSILIDAASSVPRKANFADREYFQVHRDHPDVGLYVGRPYASRLRDGSLSIPLSRRISRADGSFAGIVLIAVQLDYFHNLFSALSLGPHGSIALIRRDGTMIMRQPYDEKVIGSDIHNASTFKQFLLAAEGSFSGTSTIDGVQRRYYFKNLSNLPLIIMVAEAHSDIYAAWRHRALTISVVLGILVVAFIALSIALGTQMKRRRLAESELAMLARTDGLTGLNNRRTLDEILDQEWRRARRNGSMLSLLFMDIDRFKSYNDTYGHQAGDEALVAVAKCIANNIRRPGDSAARYGGEEFVVVLPDTTQDGAINIAESIRMKVSDLSIKNRGSEYGHITISVGVVTWTPEWETDIAAFIYAADQALYSAKTTGRNRVAVSTAHFASYALDKQAST</sequence>
<protein>
    <recommendedName>
        <fullName evidence="1">diguanylate cyclase</fullName>
        <ecNumber evidence="1">2.7.7.65</ecNumber>
    </recommendedName>
</protein>
<keyword evidence="3" id="KW-0472">Membrane</keyword>
<dbReference type="GO" id="GO:0052621">
    <property type="term" value="F:diguanylate cyclase activity"/>
    <property type="evidence" value="ECO:0007669"/>
    <property type="project" value="UniProtKB-EC"/>
</dbReference>
<dbReference type="CDD" id="cd12914">
    <property type="entry name" value="PDC1_DGC_like"/>
    <property type="match status" value="1"/>
</dbReference>
<dbReference type="InterPro" id="IPR000160">
    <property type="entry name" value="GGDEF_dom"/>
</dbReference>
<evidence type="ECO:0000313" key="5">
    <source>
        <dbReference type="EMBL" id="WHS67888.1"/>
    </source>
</evidence>
<evidence type="ECO:0000313" key="6">
    <source>
        <dbReference type="Proteomes" id="UP001240697"/>
    </source>
</evidence>
<dbReference type="InterPro" id="IPR029787">
    <property type="entry name" value="Nucleotide_cyclase"/>
</dbReference>
<keyword evidence="5" id="KW-0548">Nucleotidyltransferase</keyword>
<keyword evidence="5" id="KW-0808">Transferase</keyword>
<dbReference type="Gene3D" id="3.30.450.20">
    <property type="entry name" value="PAS domain"/>
    <property type="match status" value="2"/>
</dbReference>
<dbReference type="Pfam" id="PF00990">
    <property type="entry name" value="GGDEF"/>
    <property type="match status" value="1"/>
</dbReference>
<accession>A0ABY8SXV9</accession>
<dbReference type="EC" id="2.7.7.65" evidence="1"/>
<keyword evidence="6" id="KW-1185">Reference proteome</keyword>
<dbReference type="CDD" id="cd01949">
    <property type="entry name" value="GGDEF"/>
    <property type="match status" value="1"/>
</dbReference>
<name>A0ABY8SXV9_9BURK</name>
<comment type="catalytic activity">
    <reaction evidence="2">
        <text>2 GTP = 3',3'-c-di-GMP + 2 diphosphate</text>
        <dbReference type="Rhea" id="RHEA:24898"/>
        <dbReference type="ChEBI" id="CHEBI:33019"/>
        <dbReference type="ChEBI" id="CHEBI:37565"/>
        <dbReference type="ChEBI" id="CHEBI:58805"/>
        <dbReference type="EC" id="2.7.7.65"/>
    </reaction>
</comment>
<reference evidence="5 6" key="1">
    <citation type="submission" date="2023-05" db="EMBL/GenBank/DDBJ databases">
        <authorList>
            <person name="Yin Y."/>
            <person name="Lu Z."/>
        </authorList>
    </citation>
    <scope>NUCLEOTIDE SEQUENCE [LARGE SCALE GENOMIC DNA]</scope>
    <source>
        <strain evidence="5 6">ZM22</strain>
    </source>
</reference>
<organism evidence="5 6">
    <name type="scientific">Comamonas resistens</name>
    <dbReference type="NCBI Taxonomy" id="3046670"/>
    <lineage>
        <taxon>Bacteria</taxon>
        <taxon>Pseudomonadati</taxon>
        <taxon>Pseudomonadota</taxon>
        <taxon>Betaproteobacteria</taxon>
        <taxon>Burkholderiales</taxon>
        <taxon>Comamonadaceae</taxon>
        <taxon>Comamonas</taxon>
    </lineage>
</organism>
<evidence type="ECO:0000259" key="4">
    <source>
        <dbReference type="PROSITE" id="PS50887"/>
    </source>
</evidence>
<dbReference type="NCBIfam" id="TIGR00254">
    <property type="entry name" value="GGDEF"/>
    <property type="match status" value="1"/>
</dbReference>